<dbReference type="Proteomes" id="UP000887540">
    <property type="component" value="Unplaced"/>
</dbReference>
<protein>
    <submittedName>
        <fullName evidence="3">EF-hand domain-containing protein</fullName>
    </submittedName>
</protein>
<name>A0A914E011_9BILA</name>
<feature type="compositionally biased region" description="Low complexity" evidence="1">
    <location>
        <begin position="99"/>
        <end position="112"/>
    </location>
</feature>
<dbReference type="AlphaFoldDB" id="A0A914E011"/>
<evidence type="ECO:0000256" key="1">
    <source>
        <dbReference type="SAM" id="MobiDB-lite"/>
    </source>
</evidence>
<organism evidence="2 3">
    <name type="scientific">Acrobeloides nanus</name>
    <dbReference type="NCBI Taxonomy" id="290746"/>
    <lineage>
        <taxon>Eukaryota</taxon>
        <taxon>Metazoa</taxon>
        <taxon>Ecdysozoa</taxon>
        <taxon>Nematoda</taxon>
        <taxon>Chromadorea</taxon>
        <taxon>Rhabditida</taxon>
        <taxon>Tylenchina</taxon>
        <taxon>Cephalobomorpha</taxon>
        <taxon>Cephaloboidea</taxon>
        <taxon>Cephalobidae</taxon>
        <taxon>Acrobeloides</taxon>
    </lineage>
</organism>
<sequence length="434" mass="49730">MVHHGHHTTTLSVRRFRKRFDNYDKYRHGHLTRYQARALFDEVAGHHGHHHAHIRDFNRAFHHRARQQDHEYITFKDALYMLKDLNIHEHKKHHKERASSTSSSSTSSSSSSSSILETALVQTLTQAAPADQVQAQAHPVKVKLSTTTRNTKRKNPDQVLVLAAPAHLLVKANRNIMTMESIMRNTESIIKKNLDQAQAAPALYQVPALAHRVKANLSTMASTTRNTRNTIRRQQVRRAQAAPPLNQAQEQVPALVHQVIANPSMDMASTTRNTRNIIRRQQVRRAHAAHQALAQVKLSQNMVRSMENTTRQNPALVPAALVHRVKVTMESTTRSMRNITRKIRALVLQAPAQAVLLKVRLSIMDIMIMESTMYTTRSTTRRRNIENTKNTMNIESTKNTTRRRNMAHTIRSKMRVLVVVCHKLNRVQIFRVRL</sequence>
<accession>A0A914E011</accession>
<reference evidence="3" key="1">
    <citation type="submission" date="2022-11" db="UniProtKB">
        <authorList>
            <consortium name="WormBaseParasite"/>
        </authorList>
    </citation>
    <scope>IDENTIFICATION</scope>
</reference>
<evidence type="ECO:0000313" key="3">
    <source>
        <dbReference type="WBParaSite" id="ACRNAN_scaffold4610.g16415.t1"/>
    </source>
</evidence>
<proteinExistence type="predicted"/>
<feature type="region of interest" description="Disordered" evidence="1">
    <location>
        <begin position="90"/>
        <end position="112"/>
    </location>
</feature>
<dbReference type="WBParaSite" id="ACRNAN_scaffold4610.g16415.t1">
    <property type="protein sequence ID" value="ACRNAN_scaffold4610.g16415.t1"/>
    <property type="gene ID" value="ACRNAN_scaffold4610.g16415"/>
</dbReference>
<evidence type="ECO:0000313" key="2">
    <source>
        <dbReference type="Proteomes" id="UP000887540"/>
    </source>
</evidence>
<keyword evidence="2" id="KW-1185">Reference proteome</keyword>